<keyword evidence="2" id="KW-1185">Reference proteome</keyword>
<sequence length="150" mass="17692">MNISVLNNLSVKLQNISQLYYKQVYVYEYERGNSVEYFSQANHYPLMNINLLLSERIKTVAQKRRPYKVAEILNELINKVDSEIVCIDYYEMLFEPSLGVNPFDLFTNLSRNKTLIITWRGRIEGDYFIYAEPGHPEYTKYSTKDAIVIK</sequence>
<dbReference type="AlphaFoldDB" id="A0A1C7EDF9"/>
<proteinExistence type="predicted"/>
<gene>
    <name evidence="1" type="ORF">BCM40_01025</name>
</gene>
<evidence type="ECO:0008006" key="3">
    <source>
        <dbReference type="Google" id="ProtNLM"/>
    </source>
</evidence>
<dbReference type="EMBL" id="CP016543">
    <property type="protein sequence ID" value="ANU22004.1"/>
    <property type="molecule type" value="Genomic_DNA"/>
</dbReference>
<name>A0A1C7EDF9_9BACL</name>
<dbReference type="RefSeq" id="WP_065525136.1">
    <property type="nucleotide sequence ID" value="NZ_CP016543.2"/>
</dbReference>
<protein>
    <recommendedName>
        <fullName evidence="3">BREX-3 system P-loop-containing protein BrxF</fullName>
    </recommendedName>
</protein>
<dbReference type="Proteomes" id="UP000092495">
    <property type="component" value="Chromosome"/>
</dbReference>
<evidence type="ECO:0000313" key="1">
    <source>
        <dbReference type="EMBL" id="ANU22004.1"/>
    </source>
</evidence>
<dbReference type="InterPro" id="IPR048067">
    <property type="entry name" value="BREX_3_BrxF"/>
</dbReference>
<organism evidence="1 2">
    <name type="scientific">Planococcus donghaensis</name>
    <dbReference type="NCBI Taxonomy" id="414778"/>
    <lineage>
        <taxon>Bacteria</taxon>
        <taxon>Bacillati</taxon>
        <taxon>Bacillota</taxon>
        <taxon>Bacilli</taxon>
        <taxon>Bacillales</taxon>
        <taxon>Caryophanaceae</taxon>
        <taxon>Planococcus</taxon>
    </lineage>
</organism>
<reference evidence="1" key="1">
    <citation type="submission" date="2016-10" db="EMBL/GenBank/DDBJ databases">
        <authorList>
            <person name="See-Too W.S."/>
        </authorList>
    </citation>
    <scope>NUCLEOTIDE SEQUENCE</scope>
    <source>
        <strain evidence="1">DSM 22276</strain>
    </source>
</reference>
<accession>A0A1C7EDF9</accession>
<evidence type="ECO:0000313" key="2">
    <source>
        <dbReference type="Proteomes" id="UP000092495"/>
    </source>
</evidence>
<dbReference type="NCBIfam" id="NF033453">
    <property type="entry name" value="BREX_3_BrxF"/>
    <property type="match status" value="1"/>
</dbReference>
<dbReference type="STRING" id="414778.BCM40_01025"/>
<dbReference type="OrthoDB" id="7503064at2"/>
<dbReference type="KEGG" id="pdg:BCM40_01025"/>